<reference evidence="1 2" key="1">
    <citation type="journal article" date="2013" name="Nat. Commun.">
        <title>The evolution and pathogenic mechanisms of the rice sheath blight pathogen.</title>
        <authorList>
            <person name="Zheng A."/>
            <person name="Lin R."/>
            <person name="Xu L."/>
            <person name="Qin P."/>
            <person name="Tang C."/>
            <person name="Ai P."/>
            <person name="Zhang D."/>
            <person name="Liu Y."/>
            <person name="Sun Z."/>
            <person name="Feng H."/>
            <person name="Wang Y."/>
            <person name="Chen Y."/>
            <person name="Liang X."/>
            <person name="Fu R."/>
            <person name="Li Q."/>
            <person name="Zhang J."/>
            <person name="Yu X."/>
            <person name="Xie Z."/>
            <person name="Ding L."/>
            <person name="Guan P."/>
            <person name="Tang J."/>
            <person name="Liang Y."/>
            <person name="Wang S."/>
            <person name="Deng Q."/>
            <person name="Li S."/>
            <person name="Zhu J."/>
            <person name="Wang L."/>
            <person name="Liu H."/>
            <person name="Li P."/>
        </authorList>
    </citation>
    <scope>NUCLEOTIDE SEQUENCE [LARGE SCALE GENOMIC DNA]</scope>
    <source>
        <strain evidence="2">AG-1 IA</strain>
    </source>
</reference>
<accession>L8X463</accession>
<name>L8X463_THACA</name>
<comment type="caution">
    <text evidence="1">The sequence shown here is derived from an EMBL/GenBank/DDBJ whole genome shotgun (WGS) entry which is preliminary data.</text>
</comment>
<dbReference type="Proteomes" id="UP000011668">
    <property type="component" value="Unassembled WGS sequence"/>
</dbReference>
<dbReference type="AlphaFoldDB" id="L8X463"/>
<protein>
    <submittedName>
        <fullName evidence="1">Uncharacterized protein</fullName>
    </submittedName>
</protein>
<sequence>MTSSSRAELKLRVESLIGVKAAHVRTCSDSNNDNLPCPARPKNDISECVYALNPDHDCIMSSMQMLLGVLRRQASTGSHLGLPTFVSALDGSAKVASNGLTNDIVFKNWLHF</sequence>
<organism evidence="1 2">
    <name type="scientific">Thanatephorus cucumeris (strain AG1-IA)</name>
    <name type="common">Rice sheath blight fungus</name>
    <name type="synonym">Rhizoctonia solani</name>
    <dbReference type="NCBI Taxonomy" id="983506"/>
    <lineage>
        <taxon>Eukaryota</taxon>
        <taxon>Fungi</taxon>
        <taxon>Dikarya</taxon>
        <taxon>Basidiomycota</taxon>
        <taxon>Agaricomycotina</taxon>
        <taxon>Agaricomycetes</taxon>
        <taxon>Cantharellales</taxon>
        <taxon>Ceratobasidiaceae</taxon>
        <taxon>Rhizoctonia</taxon>
        <taxon>Rhizoctonia solani AG-1</taxon>
    </lineage>
</organism>
<proteinExistence type="predicted"/>
<keyword evidence="2" id="KW-1185">Reference proteome</keyword>
<dbReference type="HOGENOM" id="CLU_2147561_0_0_1"/>
<gene>
    <name evidence="1" type="ORF">AG1IA_02555</name>
</gene>
<evidence type="ECO:0000313" key="1">
    <source>
        <dbReference type="EMBL" id="ELU43419.1"/>
    </source>
</evidence>
<dbReference type="EMBL" id="AFRT01000551">
    <property type="protein sequence ID" value="ELU43419.1"/>
    <property type="molecule type" value="Genomic_DNA"/>
</dbReference>
<evidence type="ECO:0000313" key="2">
    <source>
        <dbReference type="Proteomes" id="UP000011668"/>
    </source>
</evidence>